<evidence type="ECO:0000256" key="1">
    <source>
        <dbReference type="SAM" id="MobiDB-lite"/>
    </source>
</evidence>
<name>A0A2N9F5A8_FAGSY</name>
<feature type="region of interest" description="Disordered" evidence="1">
    <location>
        <begin position="31"/>
        <end position="76"/>
    </location>
</feature>
<proteinExistence type="predicted"/>
<sequence length="184" mass="20632">MTVVRRITSVEDPATDDVQISTVVRRITSRMEDPATDDVQDQHGRPTYNLSDGRPERTKRIKQQGNTGGVPAKVPPMPLGADLKKALEESKQVVDQMKVLTDQMEAVKIAAVERFKLLDAYDDNNTTYFFAGFELLRKQSKGKYLDFDFYVFQPYEDDDSMMLIKEGGDAAASVDPQSDDDATT</sequence>
<reference evidence="2" key="1">
    <citation type="submission" date="2018-02" db="EMBL/GenBank/DDBJ databases">
        <authorList>
            <person name="Cohen D.B."/>
            <person name="Kent A.D."/>
        </authorList>
    </citation>
    <scope>NUCLEOTIDE SEQUENCE</scope>
</reference>
<evidence type="ECO:0000313" key="2">
    <source>
        <dbReference type="EMBL" id="SPC82210.1"/>
    </source>
</evidence>
<dbReference type="EMBL" id="OIVN01000563">
    <property type="protein sequence ID" value="SPC82210.1"/>
    <property type="molecule type" value="Genomic_DNA"/>
</dbReference>
<organism evidence="2">
    <name type="scientific">Fagus sylvatica</name>
    <name type="common">Beechnut</name>
    <dbReference type="NCBI Taxonomy" id="28930"/>
    <lineage>
        <taxon>Eukaryota</taxon>
        <taxon>Viridiplantae</taxon>
        <taxon>Streptophyta</taxon>
        <taxon>Embryophyta</taxon>
        <taxon>Tracheophyta</taxon>
        <taxon>Spermatophyta</taxon>
        <taxon>Magnoliopsida</taxon>
        <taxon>eudicotyledons</taxon>
        <taxon>Gunneridae</taxon>
        <taxon>Pentapetalae</taxon>
        <taxon>rosids</taxon>
        <taxon>fabids</taxon>
        <taxon>Fagales</taxon>
        <taxon>Fagaceae</taxon>
        <taxon>Fagus</taxon>
    </lineage>
</organism>
<accession>A0A2N9F5A8</accession>
<gene>
    <name evidence="2" type="ORF">FSB_LOCUS10092</name>
</gene>
<protein>
    <submittedName>
        <fullName evidence="2">Uncharacterized protein</fullName>
    </submittedName>
</protein>
<dbReference type="AlphaFoldDB" id="A0A2N9F5A8"/>